<dbReference type="SMART" id="SM00388">
    <property type="entry name" value="HisKA"/>
    <property type="match status" value="1"/>
</dbReference>
<evidence type="ECO:0000259" key="15">
    <source>
        <dbReference type="PROSITE" id="PS50113"/>
    </source>
</evidence>
<feature type="transmembrane region" description="Helical" evidence="12">
    <location>
        <begin position="342"/>
        <end position="363"/>
    </location>
</feature>
<evidence type="ECO:0000256" key="11">
    <source>
        <dbReference type="ARBA" id="ARBA00023136"/>
    </source>
</evidence>
<dbReference type="Gene3D" id="1.10.287.130">
    <property type="match status" value="1"/>
</dbReference>
<evidence type="ECO:0000256" key="2">
    <source>
        <dbReference type="ARBA" id="ARBA00004651"/>
    </source>
</evidence>
<dbReference type="SUPFAM" id="SSF55874">
    <property type="entry name" value="ATPase domain of HSP90 chaperone/DNA topoisomerase II/histidine kinase"/>
    <property type="match status" value="1"/>
</dbReference>
<dbReference type="InterPro" id="IPR003594">
    <property type="entry name" value="HATPase_dom"/>
</dbReference>
<evidence type="ECO:0000256" key="9">
    <source>
        <dbReference type="ARBA" id="ARBA00022840"/>
    </source>
</evidence>
<name>A0ABW0R0T1_9BACL</name>
<keyword evidence="6" id="KW-0808">Transferase</keyword>
<evidence type="ECO:0000256" key="3">
    <source>
        <dbReference type="ARBA" id="ARBA00012438"/>
    </source>
</evidence>
<dbReference type="InterPro" id="IPR003660">
    <property type="entry name" value="HAMP_dom"/>
</dbReference>
<keyword evidence="4" id="KW-1003">Cell membrane</keyword>
<feature type="domain" description="HAMP" evidence="16">
    <location>
        <begin position="360"/>
        <end position="412"/>
    </location>
</feature>
<dbReference type="RefSeq" id="WP_378110686.1">
    <property type="nucleotide sequence ID" value="NZ_JBHSNC010000013.1"/>
</dbReference>
<evidence type="ECO:0000256" key="8">
    <source>
        <dbReference type="ARBA" id="ARBA00022777"/>
    </source>
</evidence>
<evidence type="ECO:0000313" key="17">
    <source>
        <dbReference type="EMBL" id="MFC5528819.1"/>
    </source>
</evidence>
<evidence type="ECO:0000256" key="6">
    <source>
        <dbReference type="ARBA" id="ARBA00022679"/>
    </source>
</evidence>
<dbReference type="CDD" id="cd00082">
    <property type="entry name" value="HisKA"/>
    <property type="match status" value="1"/>
</dbReference>
<protein>
    <recommendedName>
        <fullName evidence="3">histidine kinase</fullName>
        <ecNumber evidence="3">2.7.13.3</ecNumber>
    </recommendedName>
</protein>
<feature type="domain" description="PAC" evidence="15">
    <location>
        <begin position="494"/>
        <end position="548"/>
    </location>
</feature>
<dbReference type="PROSITE" id="PS50109">
    <property type="entry name" value="HIS_KIN"/>
    <property type="match status" value="1"/>
</dbReference>
<dbReference type="Gene3D" id="3.30.450.20">
    <property type="entry name" value="PAS domain"/>
    <property type="match status" value="1"/>
</dbReference>
<reference evidence="18" key="1">
    <citation type="journal article" date="2019" name="Int. J. Syst. Evol. Microbiol.">
        <title>The Global Catalogue of Microorganisms (GCM) 10K type strain sequencing project: providing services to taxonomists for standard genome sequencing and annotation.</title>
        <authorList>
            <consortium name="The Broad Institute Genomics Platform"/>
            <consortium name="The Broad Institute Genome Sequencing Center for Infectious Disease"/>
            <person name="Wu L."/>
            <person name="Ma J."/>
        </authorList>
    </citation>
    <scope>NUCLEOTIDE SEQUENCE [LARGE SCALE GENOMIC DNA]</scope>
    <source>
        <strain evidence="18">CGMCC 1.18578</strain>
    </source>
</reference>
<evidence type="ECO:0000259" key="16">
    <source>
        <dbReference type="PROSITE" id="PS50885"/>
    </source>
</evidence>
<dbReference type="PROSITE" id="PS50112">
    <property type="entry name" value="PAS"/>
    <property type="match status" value="1"/>
</dbReference>
<proteinExistence type="predicted"/>
<dbReference type="EC" id="2.7.13.3" evidence="3"/>
<dbReference type="SMART" id="SM00091">
    <property type="entry name" value="PAS"/>
    <property type="match status" value="1"/>
</dbReference>
<keyword evidence="11 12" id="KW-0472">Membrane</keyword>
<dbReference type="CDD" id="cd00130">
    <property type="entry name" value="PAS"/>
    <property type="match status" value="1"/>
</dbReference>
<keyword evidence="8" id="KW-0418">Kinase</keyword>
<evidence type="ECO:0000259" key="14">
    <source>
        <dbReference type="PROSITE" id="PS50112"/>
    </source>
</evidence>
<feature type="domain" description="PAS" evidence="14">
    <location>
        <begin position="424"/>
        <end position="491"/>
    </location>
</feature>
<evidence type="ECO:0000256" key="4">
    <source>
        <dbReference type="ARBA" id="ARBA00022475"/>
    </source>
</evidence>
<dbReference type="Pfam" id="PF00672">
    <property type="entry name" value="HAMP"/>
    <property type="match status" value="1"/>
</dbReference>
<dbReference type="NCBIfam" id="TIGR00229">
    <property type="entry name" value="sensory_box"/>
    <property type="match status" value="1"/>
</dbReference>
<dbReference type="PROSITE" id="PS50885">
    <property type="entry name" value="HAMP"/>
    <property type="match status" value="1"/>
</dbReference>
<dbReference type="SUPFAM" id="SSF55785">
    <property type="entry name" value="PYP-like sensor domain (PAS domain)"/>
    <property type="match status" value="1"/>
</dbReference>
<dbReference type="InterPro" id="IPR036097">
    <property type="entry name" value="HisK_dim/P_sf"/>
</dbReference>
<comment type="subcellular location">
    <subcellularLocation>
        <location evidence="2">Cell membrane</location>
        <topology evidence="2">Multi-pass membrane protein</topology>
    </subcellularLocation>
</comment>
<keyword evidence="9 17" id="KW-0067">ATP-binding</keyword>
<gene>
    <name evidence="17" type="ORF">ACFPQ4_05030</name>
</gene>
<dbReference type="PANTHER" id="PTHR43065">
    <property type="entry name" value="SENSOR HISTIDINE KINASE"/>
    <property type="match status" value="1"/>
</dbReference>
<sequence length="768" mass="85608">MSIRTKLTLLITVFVTIILSLNISIYYYSTKQNMQHNARQQMQDVALQIKASVQSTEQFRKHMEDALGDKIHLAAIAAKQELDPHIDNVTNEQLASLSRKLGVDGITLWTRRQDGDIVVAKSSAPKEIGMSSKPWSFWFTAFNELFDYHDVLTVKEGERQSHYWTGPINFATSDPSKINKWGDYFDGTTDYMINPYVDAKPVLDFEENSGTNAVIRSILRSNPNILEITGIDPEFFGKPTIWRVKQGKRIQNLDVRQVPFGTYNLQSETNDASSVRLATEQGTTINSNEDVTIEQQSGHTVTKSVIKSFLPIVSNKPYVVSVSFDRKVIDQTLRRQLIDHSLISLSLILTTLIASYILSGFMVKTLNRIVSKVNEIAAGRFGTTVTVKSKDELGMLASRVNLMSGNLHQYTSRIKETSEELRSMKEYLESFVGNTSDAIHVIDLAGNVLSVNKAFESMFGWPGAELVGQRLDNIPRELHAEDADIRARVLQGEPVADFETIRYGKNGRPIDLSITVSGIRDEHGAIMAIATISRNITARKQSEEVIRRSEKLGLIGQLAAGVAHEIRNPLTTLHGFVQLMKQKSTLSPAHMDIMMSELDRINFIVSEFLVLSKPQVSRFTPTDLTGIVGDLLLFLDSQANMSNVQFVTAFPEEPVPKLICEPNQLKQVFLNILKNAMEAMEDGGVIQIEIVHRPNESFIVKVTDEGCGIAPEELRRLGEPFFTKKVTGNGLGLMVSQQIIANHRGTITFHSELGRGTCVEVCLPLGGL</sequence>
<evidence type="ECO:0000259" key="13">
    <source>
        <dbReference type="PROSITE" id="PS50109"/>
    </source>
</evidence>
<dbReference type="Pfam" id="PF08448">
    <property type="entry name" value="PAS_4"/>
    <property type="match status" value="1"/>
</dbReference>
<keyword evidence="5" id="KW-0597">Phosphoprotein</keyword>
<dbReference type="Gene3D" id="6.10.340.10">
    <property type="match status" value="1"/>
</dbReference>
<dbReference type="SUPFAM" id="SSF158472">
    <property type="entry name" value="HAMP domain-like"/>
    <property type="match status" value="1"/>
</dbReference>
<dbReference type="InterPro" id="IPR013656">
    <property type="entry name" value="PAS_4"/>
</dbReference>
<dbReference type="SMART" id="SM00387">
    <property type="entry name" value="HATPase_c"/>
    <property type="match status" value="1"/>
</dbReference>
<dbReference type="InterPro" id="IPR000014">
    <property type="entry name" value="PAS"/>
</dbReference>
<dbReference type="Gene3D" id="3.30.565.10">
    <property type="entry name" value="Histidine kinase-like ATPase, C-terminal domain"/>
    <property type="match status" value="1"/>
</dbReference>
<feature type="domain" description="Histidine kinase" evidence="13">
    <location>
        <begin position="561"/>
        <end position="767"/>
    </location>
</feature>
<dbReference type="InterPro" id="IPR035965">
    <property type="entry name" value="PAS-like_dom_sf"/>
</dbReference>
<dbReference type="PRINTS" id="PR00344">
    <property type="entry name" value="BCTRLSENSOR"/>
</dbReference>
<comment type="caution">
    <text evidence="17">The sequence shown here is derived from an EMBL/GenBank/DDBJ whole genome shotgun (WGS) entry which is preliminary data.</text>
</comment>
<dbReference type="PROSITE" id="PS50113">
    <property type="entry name" value="PAC"/>
    <property type="match status" value="1"/>
</dbReference>
<dbReference type="PANTHER" id="PTHR43065:SF34">
    <property type="entry name" value="SPORULATION KINASE A"/>
    <property type="match status" value="1"/>
</dbReference>
<dbReference type="SMART" id="SM00304">
    <property type="entry name" value="HAMP"/>
    <property type="match status" value="1"/>
</dbReference>
<dbReference type="InterPro" id="IPR036890">
    <property type="entry name" value="HATPase_C_sf"/>
</dbReference>
<dbReference type="GO" id="GO:0005524">
    <property type="term" value="F:ATP binding"/>
    <property type="evidence" value="ECO:0007669"/>
    <property type="project" value="UniProtKB-KW"/>
</dbReference>
<dbReference type="Pfam" id="PF00512">
    <property type="entry name" value="HisKA"/>
    <property type="match status" value="1"/>
</dbReference>
<feature type="transmembrane region" description="Helical" evidence="12">
    <location>
        <begin position="7"/>
        <end position="28"/>
    </location>
</feature>
<evidence type="ECO:0000256" key="5">
    <source>
        <dbReference type="ARBA" id="ARBA00022553"/>
    </source>
</evidence>
<dbReference type="InterPro" id="IPR004358">
    <property type="entry name" value="Sig_transdc_His_kin-like_C"/>
</dbReference>
<dbReference type="InterPro" id="IPR000700">
    <property type="entry name" value="PAS-assoc_C"/>
</dbReference>
<evidence type="ECO:0000313" key="18">
    <source>
        <dbReference type="Proteomes" id="UP001596108"/>
    </source>
</evidence>
<dbReference type="Proteomes" id="UP001596108">
    <property type="component" value="Unassembled WGS sequence"/>
</dbReference>
<keyword evidence="12" id="KW-0812">Transmembrane</keyword>
<dbReference type="SUPFAM" id="SSF47384">
    <property type="entry name" value="Homodimeric domain of signal transducing histidine kinase"/>
    <property type="match status" value="1"/>
</dbReference>
<keyword evidence="7" id="KW-0547">Nucleotide-binding</keyword>
<evidence type="ECO:0000256" key="12">
    <source>
        <dbReference type="SAM" id="Phobius"/>
    </source>
</evidence>
<dbReference type="CDD" id="cd06225">
    <property type="entry name" value="HAMP"/>
    <property type="match status" value="1"/>
</dbReference>
<evidence type="ECO:0000256" key="1">
    <source>
        <dbReference type="ARBA" id="ARBA00000085"/>
    </source>
</evidence>
<accession>A0ABW0R0T1</accession>
<comment type="catalytic activity">
    <reaction evidence="1">
        <text>ATP + protein L-histidine = ADP + protein N-phospho-L-histidine.</text>
        <dbReference type="EC" id="2.7.13.3"/>
    </reaction>
</comment>
<evidence type="ECO:0000256" key="7">
    <source>
        <dbReference type="ARBA" id="ARBA00022741"/>
    </source>
</evidence>
<dbReference type="EMBL" id="JBHSNC010000013">
    <property type="protein sequence ID" value="MFC5528819.1"/>
    <property type="molecule type" value="Genomic_DNA"/>
</dbReference>
<evidence type="ECO:0000256" key="10">
    <source>
        <dbReference type="ARBA" id="ARBA00023012"/>
    </source>
</evidence>
<dbReference type="Pfam" id="PF02518">
    <property type="entry name" value="HATPase_c"/>
    <property type="match status" value="1"/>
</dbReference>
<keyword evidence="18" id="KW-1185">Reference proteome</keyword>
<dbReference type="InterPro" id="IPR003661">
    <property type="entry name" value="HisK_dim/P_dom"/>
</dbReference>
<organism evidence="17 18">
    <name type="scientific">Cohnella yongneupensis</name>
    <dbReference type="NCBI Taxonomy" id="425006"/>
    <lineage>
        <taxon>Bacteria</taxon>
        <taxon>Bacillati</taxon>
        <taxon>Bacillota</taxon>
        <taxon>Bacilli</taxon>
        <taxon>Bacillales</taxon>
        <taxon>Paenibacillaceae</taxon>
        <taxon>Cohnella</taxon>
    </lineage>
</organism>
<keyword evidence="12" id="KW-1133">Transmembrane helix</keyword>
<dbReference type="InterPro" id="IPR005467">
    <property type="entry name" value="His_kinase_dom"/>
</dbReference>
<keyword evidence="10" id="KW-0902">Two-component regulatory system</keyword>